<evidence type="ECO:0000259" key="6">
    <source>
        <dbReference type="Pfam" id="PF00389"/>
    </source>
</evidence>
<gene>
    <name evidence="8" type="ORF">ACFQRF_06740</name>
</gene>
<reference evidence="9" key="1">
    <citation type="journal article" date="2019" name="Int. J. Syst. Evol. Microbiol.">
        <title>The Global Catalogue of Microorganisms (GCM) 10K type strain sequencing project: providing services to taxonomists for standard genome sequencing and annotation.</title>
        <authorList>
            <consortium name="The Broad Institute Genomics Platform"/>
            <consortium name="The Broad Institute Genome Sequencing Center for Infectious Disease"/>
            <person name="Wu L."/>
            <person name="Ma J."/>
        </authorList>
    </citation>
    <scope>NUCLEOTIDE SEQUENCE [LARGE SCALE GENOMIC DNA]</scope>
    <source>
        <strain evidence="9">CGMCC 4.7382</strain>
    </source>
</reference>
<dbReference type="PANTHER" id="PTHR42789:SF1">
    <property type="entry name" value="D-ISOMER SPECIFIC 2-HYDROXYACID DEHYDROGENASE FAMILY PROTEIN (AFU_ORTHOLOGUE AFUA_6G10090)"/>
    <property type="match status" value="1"/>
</dbReference>
<keyword evidence="3 5" id="KW-0560">Oxidoreductase</keyword>
<organism evidence="8 9">
    <name type="scientific">Marinactinospora rubrisoli</name>
    <dbReference type="NCBI Taxonomy" id="2715399"/>
    <lineage>
        <taxon>Bacteria</taxon>
        <taxon>Bacillati</taxon>
        <taxon>Actinomycetota</taxon>
        <taxon>Actinomycetes</taxon>
        <taxon>Streptosporangiales</taxon>
        <taxon>Nocardiopsidaceae</taxon>
        <taxon>Marinactinospora</taxon>
    </lineage>
</organism>
<dbReference type="RefSeq" id="WP_379869727.1">
    <property type="nucleotide sequence ID" value="NZ_JBHTBH010000002.1"/>
</dbReference>
<dbReference type="Gene3D" id="3.40.50.720">
    <property type="entry name" value="NAD(P)-binding Rossmann-like Domain"/>
    <property type="match status" value="2"/>
</dbReference>
<dbReference type="Pfam" id="PF02826">
    <property type="entry name" value="2-Hacid_dh_C"/>
    <property type="match status" value="1"/>
</dbReference>
<feature type="domain" description="D-isomer specific 2-hydroxyacid dehydrogenase NAD-binding" evidence="7">
    <location>
        <begin position="113"/>
        <end position="285"/>
    </location>
</feature>
<sequence>MPATVLVTTPSFGRFSPDPRAVLETAGCVVRVPGPPHPLSERQLRESAADAEALIVGLDPVTDEVLAAAPRLKVVAKHGVGVDNIDVAAAARRGIRVVNAPATNTDAVADLAFALILACARQVVAGHASVTGGGWGPLFGPELAGKTLGVLGYGRIGQQVARRAAGFRMRVLAHDPFWPDSDIARAGAVPAGLDECVAAADVLTLHMPATPGAPPVLSRERLATMKPHAILVNTARGGLVDEVALAEMLHAGRLGGAGMDVYATEPPGDGPLVGAPRTVLTPHIGACTHEANRAMGTTVAADVVRVLQGREPEHPVTV</sequence>
<dbReference type="Proteomes" id="UP001596540">
    <property type="component" value="Unassembled WGS sequence"/>
</dbReference>
<dbReference type="InterPro" id="IPR006139">
    <property type="entry name" value="D-isomer_2_OHA_DH_cat_dom"/>
</dbReference>
<comment type="caution">
    <text evidence="8">The sequence shown here is derived from an EMBL/GenBank/DDBJ whole genome shotgun (WGS) entry which is preliminary data.</text>
</comment>
<proteinExistence type="inferred from homology"/>
<dbReference type="InterPro" id="IPR036291">
    <property type="entry name" value="NAD(P)-bd_dom_sf"/>
</dbReference>
<evidence type="ECO:0000259" key="7">
    <source>
        <dbReference type="Pfam" id="PF02826"/>
    </source>
</evidence>
<evidence type="ECO:0000256" key="5">
    <source>
        <dbReference type="RuleBase" id="RU003719"/>
    </source>
</evidence>
<dbReference type="SUPFAM" id="SSF51735">
    <property type="entry name" value="NAD(P)-binding Rossmann-fold domains"/>
    <property type="match status" value="1"/>
</dbReference>
<evidence type="ECO:0000256" key="1">
    <source>
        <dbReference type="ARBA" id="ARBA00005854"/>
    </source>
</evidence>
<dbReference type="CDD" id="cd12172">
    <property type="entry name" value="PGDH_like_2"/>
    <property type="match status" value="1"/>
</dbReference>
<evidence type="ECO:0000313" key="9">
    <source>
        <dbReference type="Proteomes" id="UP001596540"/>
    </source>
</evidence>
<keyword evidence="9" id="KW-1185">Reference proteome</keyword>
<dbReference type="PROSITE" id="PS00065">
    <property type="entry name" value="D_2_HYDROXYACID_DH_1"/>
    <property type="match status" value="1"/>
</dbReference>
<protein>
    <submittedName>
        <fullName evidence="8">Phosphoglycerate dehydrogenase</fullName>
    </submittedName>
</protein>
<evidence type="ECO:0000256" key="4">
    <source>
        <dbReference type="ARBA" id="ARBA00023027"/>
    </source>
</evidence>
<dbReference type="PANTHER" id="PTHR42789">
    <property type="entry name" value="D-ISOMER SPECIFIC 2-HYDROXYACID DEHYDROGENASE FAMILY PROTEIN (AFU_ORTHOLOGUE AFUA_6G10090)"/>
    <property type="match status" value="1"/>
</dbReference>
<accession>A0ABW2KEE6</accession>
<comment type="similarity">
    <text evidence="1 5">Belongs to the D-isomer specific 2-hydroxyacid dehydrogenase family.</text>
</comment>
<dbReference type="InterPro" id="IPR050857">
    <property type="entry name" value="D-2-hydroxyacid_DH"/>
</dbReference>
<dbReference type="InterPro" id="IPR029752">
    <property type="entry name" value="D-isomer_DH_CS1"/>
</dbReference>
<evidence type="ECO:0000256" key="3">
    <source>
        <dbReference type="ARBA" id="ARBA00023002"/>
    </source>
</evidence>
<dbReference type="SUPFAM" id="SSF52283">
    <property type="entry name" value="Formate/glycerate dehydrogenase catalytic domain-like"/>
    <property type="match status" value="1"/>
</dbReference>
<keyword evidence="4" id="KW-0520">NAD</keyword>
<dbReference type="EMBL" id="JBHTBH010000002">
    <property type="protein sequence ID" value="MFC7327435.1"/>
    <property type="molecule type" value="Genomic_DNA"/>
</dbReference>
<evidence type="ECO:0000256" key="2">
    <source>
        <dbReference type="ARBA" id="ARBA00022605"/>
    </source>
</evidence>
<dbReference type="Pfam" id="PF00389">
    <property type="entry name" value="2-Hacid_dh"/>
    <property type="match status" value="1"/>
</dbReference>
<feature type="domain" description="D-isomer specific 2-hydroxyacid dehydrogenase catalytic" evidence="6">
    <location>
        <begin position="20"/>
        <end position="316"/>
    </location>
</feature>
<name>A0ABW2KEE6_9ACTN</name>
<evidence type="ECO:0000313" key="8">
    <source>
        <dbReference type="EMBL" id="MFC7327435.1"/>
    </source>
</evidence>
<keyword evidence="2" id="KW-0028">Amino-acid biosynthesis</keyword>
<dbReference type="InterPro" id="IPR006140">
    <property type="entry name" value="D-isomer_DH_NAD-bd"/>
</dbReference>